<dbReference type="EMBL" id="BEXD01000277">
    <property type="protein sequence ID" value="GBB86026.1"/>
    <property type="molecule type" value="Genomic_DNA"/>
</dbReference>
<comment type="caution">
    <text evidence="1">The sequence shown here is derived from an EMBL/GenBank/DDBJ whole genome shotgun (WGS) entry which is preliminary data.</text>
</comment>
<protein>
    <submittedName>
        <fullName evidence="1">Uncharacterized protein</fullName>
    </submittedName>
</protein>
<keyword evidence="2" id="KW-1185">Reference proteome</keyword>
<gene>
    <name evidence="1" type="ORF">RclHR1_12470007</name>
</gene>
<organism evidence="1 2">
    <name type="scientific">Rhizophagus clarus</name>
    <dbReference type="NCBI Taxonomy" id="94130"/>
    <lineage>
        <taxon>Eukaryota</taxon>
        <taxon>Fungi</taxon>
        <taxon>Fungi incertae sedis</taxon>
        <taxon>Mucoromycota</taxon>
        <taxon>Glomeromycotina</taxon>
        <taxon>Glomeromycetes</taxon>
        <taxon>Glomerales</taxon>
        <taxon>Glomeraceae</taxon>
        <taxon>Rhizophagus</taxon>
    </lineage>
</organism>
<name>A0A2Z6R072_9GLOM</name>
<accession>A0A2Z6R072</accession>
<proteinExistence type="predicted"/>
<evidence type="ECO:0000313" key="2">
    <source>
        <dbReference type="Proteomes" id="UP000247702"/>
    </source>
</evidence>
<sequence length="98" mass="11482">MASIPATDYFPDNEEELYKNKLSDLSSISINYNQDHRTFECMTRISEHIEFWQSGDQVTGSLDALNFNSQFQFQSFEVLFSFDLQDFDFIYNLIIVGL</sequence>
<reference evidence="1 2" key="1">
    <citation type="submission" date="2017-11" db="EMBL/GenBank/DDBJ databases">
        <title>The genome of Rhizophagus clarus HR1 reveals common genetic basis of auxotrophy among arbuscular mycorrhizal fungi.</title>
        <authorList>
            <person name="Kobayashi Y."/>
        </authorList>
    </citation>
    <scope>NUCLEOTIDE SEQUENCE [LARGE SCALE GENOMIC DNA]</scope>
    <source>
        <strain evidence="1 2">HR1</strain>
    </source>
</reference>
<dbReference type="AlphaFoldDB" id="A0A2Z6R072"/>
<evidence type="ECO:0000313" key="1">
    <source>
        <dbReference type="EMBL" id="GBB86026.1"/>
    </source>
</evidence>
<dbReference type="Proteomes" id="UP000247702">
    <property type="component" value="Unassembled WGS sequence"/>
</dbReference>